<dbReference type="PANTHER" id="PTHR24394">
    <property type="entry name" value="ZINC FINGER PROTEIN"/>
    <property type="match status" value="1"/>
</dbReference>
<protein>
    <recommendedName>
        <fullName evidence="14">C2h2-type zn-finger protein</fullName>
    </recommendedName>
</protein>
<dbReference type="SMART" id="SM00868">
    <property type="entry name" value="zf-AD"/>
    <property type="match status" value="1"/>
</dbReference>
<feature type="domain" description="ZAD" evidence="11">
    <location>
        <begin position="12"/>
        <end position="88"/>
    </location>
</feature>
<dbReference type="InterPro" id="IPR036236">
    <property type="entry name" value="Znf_C2H2_sf"/>
</dbReference>
<comment type="subcellular location">
    <subcellularLocation>
        <location evidence="1">Nucleus</location>
    </subcellularLocation>
</comment>
<feature type="domain" description="C2H2-type" evidence="10">
    <location>
        <begin position="435"/>
        <end position="462"/>
    </location>
</feature>
<evidence type="ECO:0000313" key="12">
    <source>
        <dbReference type="EnsemblMetazoa" id="AALFPA23_011103.P15689"/>
    </source>
</evidence>
<dbReference type="InterPro" id="IPR013087">
    <property type="entry name" value="Znf_C2H2_type"/>
</dbReference>
<feature type="binding site" evidence="8">
    <location>
        <position position="17"/>
    </location>
    <ligand>
        <name>Zn(2+)</name>
        <dbReference type="ChEBI" id="CHEBI:29105"/>
    </ligand>
</feature>
<evidence type="ECO:0000256" key="7">
    <source>
        <dbReference type="PROSITE-ProRule" id="PRU00042"/>
    </source>
</evidence>
<dbReference type="Pfam" id="PF00096">
    <property type="entry name" value="zf-C2H2"/>
    <property type="match status" value="3"/>
</dbReference>
<evidence type="ECO:0000256" key="3">
    <source>
        <dbReference type="ARBA" id="ARBA00022737"/>
    </source>
</evidence>
<dbReference type="Proteomes" id="UP000069940">
    <property type="component" value="Unassembled WGS sequence"/>
</dbReference>
<keyword evidence="13" id="KW-1185">Reference proteome</keyword>
<sequence length="589" mass="67626">MTTAAEQSGLDMVCRVCLDNRTEMFSIFSAIGKGGPVIASVITESTAVLVEEDDGLPEWICTDCAEEVKFVASFQDKTRQSDRMLREVYKAEVKEEEEQLYALEISLLDQPKELVSKIEVADDEVFEEDDRESDVRLDVDYGDDSDVKNSDSDEDYTPEELITRKREAELSFVDANDVPSSDSDQEAKPKRKRQRSTKITKDNESVPDELDEVEEDIFMIVDVGSKFLCCTCLKLFDGESELIAHGKAVHKAKRSCNPSKPHVCNLCFRRYSSKVALQAHCKKAASITRVFDCRLCRARIASPQKRQQHAHKHPPVTSQSSAIVATLPHDALDAGKICCAQGCNQVFDTEEELLAHSEVEHEANRVQAMLNADTRRPVECRICYRRFIDEKGLKQHQQRLYMPKRHVCTVCGMKFAVASECKRHEAEHVGQEKKYECDQCDKAFYHRDQLKAHVKRHSATREFMCNICGQSYMQRHNLQAHMLKHEGKLPFECDICKKAFRVKAKLIYHKRVHSGERPFACRYCEQAFADSTNRLRHEMSHTGVKPYKCDYCEKTFITKRLKRDHEKTHSKNLRPQNSYPFDSSKIIIM</sequence>
<dbReference type="SMART" id="SM00355">
    <property type="entry name" value="ZnF_C2H2"/>
    <property type="match status" value="11"/>
</dbReference>
<feature type="domain" description="C2H2-type" evidence="10">
    <location>
        <begin position="547"/>
        <end position="574"/>
    </location>
</feature>
<keyword evidence="2 8" id="KW-0479">Metal-binding</keyword>
<feature type="domain" description="C2H2-type" evidence="10">
    <location>
        <begin position="463"/>
        <end position="490"/>
    </location>
</feature>
<feature type="region of interest" description="Disordered" evidence="9">
    <location>
        <begin position="173"/>
        <end position="207"/>
    </location>
</feature>
<feature type="compositionally biased region" description="Basic residues" evidence="9">
    <location>
        <begin position="189"/>
        <end position="198"/>
    </location>
</feature>
<name>A0ABM1YQ09_AEDAL</name>
<feature type="binding site" evidence="8">
    <location>
        <position position="64"/>
    </location>
    <ligand>
        <name>Zn(2+)</name>
        <dbReference type="ChEBI" id="CHEBI:29105"/>
    </ligand>
</feature>
<dbReference type="Gene3D" id="3.30.160.60">
    <property type="entry name" value="Classic Zinc Finger"/>
    <property type="match status" value="6"/>
</dbReference>
<evidence type="ECO:0000256" key="8">
    <source>
        <dbReference type="PROSITE-ProRule" id="PRU01263"/>
    </source>
</evidence>
<feature type="domain" description="C2H2-type" evidence="10">
    <location>
        <begin position="491"/>
        <end position="518"/>
    </location>
</feature>
<dbReference type="PROSITE" id="PS00028">
    <property type="entry name" value="ZINC_FINGER_C2H2_1"/>
    <property type="match status" value="8"/>
</dbReference>
<evidence type="ECO:0000256" key="5">
    <source>
        <dbReference type="ARBA" id="ARBA00022833"/>
    </source>
</evidence>
<feature type="compositionally biased region" description="Basic and acidic residues" evidence="9">
    <location>
        <begin position="133"/>
        <end position="151"/>
    </location>
</feature>
<evidence type="ECO:0000256" key="1">
    <source>
        <dbReference type="ARBA" id="ARBA00004123"/>
    </source>
</evidence>
<dbReference type="InterPro" id="IPR012934">
    <property type="entry name" value="Znf_AD"/>
</dbReference>
<evidence type="ECO:0000256" key="6">
    <source>
        <dbReference type="ARBA" id="ARBA00023242"/>
    </source>
</evidence>
<dbReference type="SUPFAM" id="SSF57667">
    <property type="entry name" value="beta-beta-alpha zinc fingers"/>
    <property type="match status" value="4"/>
</dbReference>
<dbReference type="RefSeq" id="XP_019932622.3">
    <property type="nucleotide sequence ID" value="XM_020077063.3"/>
</dbReference>
<feature type="binding site" evidence="8">
    <location>
        <position position="14"/>
    </location>
    <ligand>
        <name>Zn(2+)</name>
        <dbReference type="ChEBI" id="CHEBI:29105"/>
    </ligand>
</feature>
<evidence type="ECO:0008006" key="14">
    <source>
        <dbReference type="Google" id="ProtNLM"/>
    </source>
</evidence>
<keyword evidence="3" id="KW-0677">Repeat</keyword>
<organism evidence="12 13">
    <name type="scientific">Aedes albopictus</name>
    <name type="common">Asian tiger mosquito</name>
    <name type="synonym">Stegomyia albopicta</name>
    <dbReference type="NCBI Taxonomy" id="7160"/>
    <lineage>
        <taxon>Eukaryota</taxon>
        <taxon>Metazoa</taxon>
        <taxon>Ecdysozoa</taxon>
        <taxon>Arthropoda</taxon>
        <taxon>Hexapoda</taxon>
        <taxon>Insecta</taxon>
        <taxon>Pterygota</taxon>
        <taxon>Neoptera</taxon>
        <taxon>Endopterygota</taxon>
        <taxon>Diptera</taxon>
        <taxon>Nematocera</taxon>
        <taxon>Culicoidea</taxon>
        <taxon>Culicidae</taxon>
        <taxon>Culicinae</taxon>
        <taxon>Aedini</taxon>
        <taxon>Aedes</taxon>
        <taxon>Stegomyia</taxon>
    </lineage>
</organism>
<dbReference type="GeneID" id="109622656"/>
<evidence type="ECO:0000259" key="11">
    <source>
        <dbReference type="PROSITE" id="PS51915"/>
    </source>
</evidence>
<evidence type="ECO:0000256" key="4">
    <source>
        <dbReference type="ARBA" id="ARBA00022771"/>
    </source>
</evidence>
<dbReference type="EnsemblMetazoa" id="AALFPA23_011103.R15689">
    <property type="protein sequence ID" value="AALFPA23_011103.P15689"/>
    <property type="gene ID" value="AALFPA23_011103"/>
</dbReference>
<evidence type="ECO:0000259" key="10">
    <source>
        <dbReference type="PROSITE" id="PS50157"/>
    </source>
</evidence>
<feature type="domain" description="C2H2-type" evidence="10">
    <location>
        <begin position="406"/>
        <end position="433"/>
    </location>
</feature>
<evidence type="ECO:0000313" key="13">
    <source>
        <dbReference type="Proteomes" id="UP000069940"/>
    </source>
</evidence>
<keyword evidence="6" id="KW-0539">Nucleus</keyword>
<evidence type="ECO:0000256" key="9">
    <source>
        <dbReference type="SAM" id="MobiDB-lite"/>
    </source>
</evidence>
<reference evidence="13" key="1">
    <citation type="journal article" date="2015" name="Proc. Natl. Acad. Sci. U.S.A.">
        <title>Genome sequence of the Asian Tiger mosquito, Aedes albopictus, reveals insights into its biology, genetics, and evolution.</title>
        <authorList>
            <person name="Chen X.G."/>
            <person name="Jiang X."/>
            <person name="Gu J."/>
            <person name="Xu M."/>
            <person name="Wu Y."/>
            <person name="Deng Y."/>
            <person name="Zhang C."/>
            <person name="Bonizzoni M."/>
            <person name="Dermauw W."/>
            <person name="Vontas J."/>
            <person name="Armbruster P."/>
            <person name="Huang X."/>
            <person name="Yang Y."/>
            <person name="Zhang H."/>
            <person name="He W."/>
            <person name="Peng H."/>
            <person name="Liu Y."/>
            <person name="Wu K."/>
            <person name="Chen J."/>
            <person name="Lirakis M."/>
            <person name="Topalis P."/>
            <person name="Van Leeuwen T."/>
            <person name="Hall A.B."/>
            <person name="Jiang X."/>
            <person name="Thorpe C."/>
            <person name="Mueller R.L."/>
            <person name="Sun C."/>
            <person name="Waterhouse R.M."/>
            <person name="Yan G."/>
            <person name="Tu Z.J."/>
            <person name="Fang X."/>
            <person name="James A.A."/>
        </authorList>
    </citation>
    <scope>NUCLEOTIDE SEQUENCE [LARGE SCALE GENOMIC DNA]</scope>
    <source>
        <strain evidence="13">Foshan</strain>
    </source>
</reference>
<accession>A0ABM1YQ09</accession>
<keyword evidence="4 7" id="KW-0863">Zinc-finger</keyword>
<dbReference type="PROSITE" id="PS50157">
    <property type="entry name" value="ZINC_FINGER_C2H2_2"/>
    <property type="match status" value="7"/>
</dbReference>
<feature type="domain" description="C2H2-type" evidence="10">
    <location>
        <begin position="519"/>
        <end position="546"/>
    </location>
</feature>
<proteinExistence type="predicted"/>
<evidence type="ECO:0000256" key="2">
    <source>
        <dbReference type="ARBA" id="ARBA00022723"/>
    </source>
</evidence>
<dbReference type="Pfam" id="PF07776">
    <property type="entry name" value="zf-AD"/>
    <property type="match status" value="1"/>
</dbReference>
<dbReference type="PROSITE" id="PS51915">
    <property type="entry name" value="ZAD"/>
    <property type="match status" value="1"/>
</dbReference>
<feature type="domain" description="C2H2-type" evidence="10">
    <location>
        <begin position="227"/>
        <end position="255"/>
    </location>
</feature>
<dbReference type="PANTHER" id="PTHR24394:SF29">
    <property type="entry name" value="MYONEURIN"/>
    <property type="match status" value="1"/>
</dbReference>
<reference evidence="12" key="2">
    <citation type="submission" date="2025-05" db="UniProtKB">
        <authorList>
            <consortium name="EnsemblMetazoa"/>
        </authorList>
    </citation>
    <scope>IDENTIFICATION</scope>
    <source>
        <strain evidence="12">Foshan</strain>
    </source>
</reference>
<keyword evidence="5 8" id="KW-0862">Zinc</keyword>
<feature type="binding site" evidence="8">
    <location>
        <position position="61"/>
    </location>
    <ligand>
        <name>Zn(2+)</name>
        <dbReference type="ChEBI" id="CHEBI:29105"/>
    </ligand>
</feature>
<dbReference type="SUPFAM" id="SSF57716">
    <property type="entry name" value="Glucocorticoid receptor-like (DNA-binding domain)"/>
    <property type="match status" value="1"/>
</dbReference>
<dbReference type="Gene3D" id="3.40.1800.20">
    <property type="match status" value="1"/>
</dbReference>
<feature type="region of interest" description="Disordered" evidence="9">
    <location>
        <begin position="125"/>
        <end position="161"/>
    </location>
</feature>